<organism evidence="1 2">
    <name type="scientific">Halorubrum saccharovorum DSM 1137</name>
    <dbReference type="NCBI Taxonomy" id="1227484"/>
    <lineage>
        <taxon>Archaea</taxon>
        <taxon>Methanobacteriati</taxon>
        <taxon>Methanobacteriota</taxon>
        <taxon>Stenosarchaea group</taxon>
        <taxon>Halobacteria</taxon>
        <taxon>Halobacteriales</taxon>
        <taxon>Haloferacaceae</taxon>
        <taxon>Halorubrum</taxon>
    </lineage>
</organism>
<protein>
    <submittedName>
        <fullName evidence="1">Uncharacterized protein</fullName>
    </submittedName>
</protein>
<sequence>MATSNTDTTELPKSLRLLQKYNFTDEIETTAPSMPSDFFIRLSSIPGDLLVPGLVFFALRDVNAEILHIGQTISGPPAVTGVIDRDRLAAPETKTIDDIAALPRTIDIHRTEDENLTELEVVHEQRKSAKLVGSTLSRTIDATGFEILNVQNHGHRSGVSVYLSDPDSPSDCDIDDRKTLADLLTS</sequence>
<evidence type="ECO:0000313" key="2">
    <source>
        <dbReference type="Proteomes" id="UP000011514"/>
    </source>
</evidence>
<gene>
    <name evidence="1" type="ORF">C471_07586</name>
</gene>
<comment type="caution">
    <text evidence="1">The sequence shown here is derived from an EMBL/GenBank/DDBJ whole genome shotgun (WGS) entry which is preliminary data.</text>
</comment>
<dbReference type="EMBL" id="AOJE01000025">
    <property type="protein sequence ID" value="ELZ40627.1"/>
    <property type="molecule type" value="Genomic_DNA"/>
</dbReference>
<evidence type="ECO:0000313" key="1">
    <source>
        <dbReference type="EMBL" id="ELZ40627.1"/>
    </source>
</evidence>
<dbReference type="Proteomes" id="UP000011514">
    <property type="component" value="Unassembled WGS sequence"/>
</dbReference>
<dbReference type="RefSeq" id="WP_004047754.1">
    <property type="nucleotide sequence ID" value="NZ_AOJE01000025.1"/>
</dbReference>
<dbReference type="STRING" id="1227484.C471_07586"/>
<accession>M0E107</accession>
<name>M0E107_9EURY</name>
<proteinExistence type="predicted"/>
<dbReference type="OrthoDB" id="375738at2157"/>
<reference evidence="1 2" key="1">
    <citation type="journal article" date="2014" name="PLoS Genet.">
        <title>Phylogenetically driven sequencing of extremely halophilic archaea reveals strategies for static and dynamic osmo-response.</title>
        <authorList>
            <person name="Becker E.A."/>
            <person name="Seitzer P.M."/>
            <person name="Tritt A."/>
            <person name="Larsen D."/>
            <person name="Krusor M."/>
            <person name="Yao A.I."/>
            <person name="Wu D."/>
            <person name="Madern D."/>
            <person name="Eisen J.A."/>
            <person name="Darling A.E."/>
            <person name="Facciotti M.T."/>
        </authorList>
    </citation>
    <scope>NUCLEOTIDE SEQUENCE [LARGE SCALE GENOMIC DNA]</scope>
    <source>
        <strain evidence="1 2">DSM 1137</strain>
    </source>
</reference>
<keyword evidence="2" id="KW-1185">Reference proteome</keyword>
<dbReference type="AlphaFoldDB" id="M0E107"/>